<accession>A0ABX8GSF7</accession>
<keyword evidence="4" id="KW-1185">Reference proteome</keyword>
<evidence type="ECO:0000313" key="3">
    <source>
        <dbReference type="EMBL" id="QWG06519.1"/>
    </source>
</evidence>
<name>A0ABX8GSF7_9BACT</name>
<feature type="domain" description="SH3b" evidence="2">
    <location>
        <begin position="179"/>
        <end position="242"/>
    </location>
</feature>
<dbReference type="RefSeq" id="WP_144073936.1">
    <property type="nucleotide sequence ID" value="NZ_CP076128.1"/>
</dbReference>
<organism evidence="3 4">
    <name type="scientific">Flammeovirga kamogawensis</name>
    <dbReference type="NCBI Taxonomy" id="373891"/>
    <lineage>
        <taxon>Bacteria</taxon>
        <taxon>Pseudomonadati</taxon>
        <taxon>Bacteroidota</taxon>
        <taxon>Cytophagia</taxon>
        <taxon>Cytophagales</taxon>
        <taxon>Flammeovirgaceae</taxon>
        <taxon>Flammeovirga</taxon>
    </lineage>
</organism>
<proteinExistence type="predicted"/>
<keyword evidence="1" id="KW-1133">Transmembrane helix</keyword>
<dbReference type="InterPro" id="IPR003646">
    <property type="entry name" value="SH3-like_bac-type"/>
</dbReference>
<keyword evidence="1" id="KW-0472">Membrane</keyword>
<dbReference type="PROSITE" id="PS51781">
    <property type="entry name" value="SH3B"/>
    <property type="match status" value="1"/>
</dbReference>
<dbReference type="EMBL" id="CP076128">
    <property type="protein sequence ID" value="QWG06519.1"/>
    <property type="molecule type" value="Genomic_DNA"/>
</dbReference>
<evidence type="ECO:0000256" key="1">
    <source>
        <dbReference type="SAM" id="Phobius"/>
    </source>
</evidence>
<keyword evidence="1" id="KW-0812">Transmembrane</keyword>
<dbReference type="Proteomes" id="UP000682802">
    <property type="component" value="Chromosome 1"/>
</dbReference>
<feature type="transmembrane region" description="Helical" evidence="1">
    <location>
        <begin position="130"/>
        <end position="147"/>
    </location>
</feature>
<evidence type="ECO:0000313" key="4">
    <source>
        <dbReference type="Proteomes" id="UP000682802"/>
    </source>
</evidence>
<reference evidence="3 4" key="1">
    <citation type="submission" date="2021-05" db="EMBL/GenBank/DDBJ databases">
        <title>Comparative genomic studies on the polysaccharide-degrading batcterial strains of the Flammeovirga genus.</title>
        <authorList>
            <person name="Zewei F."/>
            <person name="Zheng Z."/>
            <person name="Yu L."/>
            <person name="Ruyue G."/>
            <person name="Yanhong M."/>
            <person name="Yuanyuan C."/>
            <person name="Jingyan G."/>
            <person name="Wenjun H."/>
        </authorList>
    </citation>
    <scope>NUCLEOTIDE SEQUENCE [LARGE SCALE GENOMIC DNA]</scope>
    <source>
        <strain evidence="3 4">YS10</strain>
    </source>
</reference>
<dbReference type="Gene3D" id="2.30.30.40">
    <property type="entry name" value="SH3 Domains"/>
    <property type="match status" value="1"/>
</dbReference>
<gene>
    <name evidence="3" type="ORF">KM029_14485</name>
</gene>
<sequence>MRFLLFLISFYLLTYSQLSLANSSIKNKIEEADQLFDAKQYIDAYKIYDNLLEDDQVFSSRMLLRMSYIQEGQGNYSLALYLLNLQYRLTADRQTSNKMSKIASDHNLLGYQYSDKEYFTSLFNKMKVEVGVAIIVILGICLVLMYLRRKEQHSITTLTFGVAVISLLGLWAFNGGVIREQGIVMPSGALLMDGPSAGSKNISKLVPGERVMISGETDIWYEVTLPNEATGFLRKGRVFDVK</sequence>
<evidence type="ECO:0000259" key="2">
    <source>
        <dbReference type="PROSITE" id="PS51781"/>
    </source>
</evidence>
<feature type="transmembrane region" description="Helical" evidence="1">
    <location>
        <begin position="154"/>
        <end position="173"/>
    </location>
</feature>
<protein>
    <submittedName>
        <fullName evidence="3">SH3 domain-containing protein</fullName>
    </submittedName>
</protein>